<dbReference type="GO" id="GO:0044205">
    <property type="term" value="P:'de novo' UMP biosynthetic process"/>
    <property type="evidence" value="ECO:0007669"/>
    <property type="project" value="UniProtKB-UniPathway"/>
</dbReference>
<dbReference type="InterPro" id="IPR005720">
    <property type="entry name" value="Dihydroorotate_DH_cat"/>
</dbReference>
<evidence type="ECO:0000259" key="7">
    <source>
        <dbReference type="Pfam" id="PF01180"/>
    </source>
</evidence>
<keyword evidence="3" id="KW-0285">Flavoprotein</keyword>
<evidence type="ECO:0000256" key="4">
    <source>
        <dbReference type="ARBA" id="ARBA00022643"/>
    </source>
</evidence>
<proteinExistence type="predicted"/>
<dbReference type="Pfam" id="PF01180">
    <property type="entry name" value="DHO_dh"/>
    <property type="match status" value="1"/>
</dbReference>
<dbReference type="InterPro" id="IPR001295">
    <property type="entry name" value="Dihydroorotate_DH_CS"/>
</dbReference>
<dbReference type="Gene3D" id="3.20.20.70">
    <property type="entry name" value="Aldolase class I"/>
    <property type="match status" value="1"/>
</dbReference>
<dbReference type="PROSITE" id="PS00912">
    <property type="entry name" value="DHODEHASE_2"/>
    <property type="match status" value="1"/>
</dbReference>
<dbReference type="PANTHER" id="PTHR48109">
    <property type="entry name" value="DIHYDROOROTATE DEHYDROGENASE (QUINONE), MITOCHONDRIAL-RELATED"/>
    <property type="match status" value="1"/>
</dbReference>
<evidence type="ECO:0000256" key="5">
    <source>
        <dbReference type="ARBA" id="ARBA00022975"/>
    </source>
</evidence>
<evidence type="ECO:0000313" key="9">
    <source>
        <dbReference type="Proteomes" id="UP000288812"/>
    </source>
</evidence>
<dbReference type="UniPathway" id="UPA00070"/>
<keyword evidence="5" id="KW-0665">Pyrimidine biosynthesis</keyword>
<evidence type="ECO:0000256" key="2">
    <source>
        <dbReference type="ARBA" id="ARBA00004725"/>
    </source>
</evidence>
<keyword evidence="9" id="KW-1185">Reference proteome</keyword>
<evidence type="ECO:0000313" key="8">
    <source>
        <dbReference type="EMBL" id="RVU54344.1"/>
    </source>
</evidence>
<dbReference type="InterPro" id="IPR050074">
    <property type="entry name" value="DHO_dehydrogenase"/>
</dbReference>
<name>A0A437S5S1_9FIRM</name>
<dbReference type="OrthoDB" id="9794954at2"/>
<keyword evidence="6" id="KW-0560">Oxidoreductase</keyword>
<dbReference type="SUPFAM" id="SSF51395">
    <property type="entry name" value="FMN-linked oxidoreductases"/>
    <property type="match status" value="1"/>
</dbReference>
<accession>A0A437S5S1</accession>
<dbReference type="RefSeq" id="WP_127724876.1">
    <property type="nucleotide sequence ID" value="NZ_RLIH01000011.1"/>
</dbReference>
<dbReference type="PANTHER" id="PTHR48109:SF1">
    <property type="entry name" value="DIHYDROOROTATE DEHYDROGENASE (FUMARATE)"/>
    <property type="match status" value="1"/>
</dbReference>
<dbReference type="GO" id="GO:0006207">
    <property type="term" value="P:'de novo' pyrimidine nucleobase biosynthetic process"/>
    <property type="evidence" value="ECO:0007669"/>
    <property type="project" value="InterPro"/>
</dbReference>
<protein>
    <recommendedName>
        <fullName evidence="7">Dihydroorotate dehydrogenase catalytic domain-containing protein</fullName>
    </recommendedName>
</protein>
<comment type="caution">
    <text evidence="8">The sequence shown here is derived from an EMBL/GenBank/DDBJ whole genome shotgun (WGS) entry which is preliminary data.</text>
</comment>
<dbReference type="InterPro" id="IPR013785">
    <property type="entry name" value="Aldolase_TIM"/>
</dbReference>
<gene>
    <name evidence="8" type="ORF">EF514_07815</name>
</gene>
<dbReference type="GO" id="GO:0004152">
    <property type="term" value="F:dihydroorotate dehydrogenase activity"/>
    <property type="evidence" value="ECO:0007669"/>
    <property type="project" value="UniProtKB-ARBA"/>
</dbReference>
<comment type="cofactor">
    <cofactor evidence="1">
        <name>FMN</name>
        <dbReference type="ChEBI" id="CHEBI:58210"/>
    </cofactor>
</comment>
<dbReference type="EMBL" id="RLIH01000011">
    <property type="protein sequence ID" value="RVU54344.1"/>
    <property type="molecule type" value="Genomic_DNA"/>
</dbReference>
<keyword evidence="4" id="KW-0288">FMN</keyword>
<feature type="domain" description="Dihydroorotate dehydrogenase catalytic" evidence="7">
    <location>
        <begin position="1"/>
        <end position="57"/>
    </location>
</feature>
<evidence type="ECO:0000256" key="3">
    <source>
        <dbReference type="ARBA" id="ARBA00022630"/>
    </source>
</evidence>
<dbReference type="Proteomes" id="UP000288812">
    <property type="component" value="Unassembled WGS sequence"/>
</dbReference>
<reference evidence="8 9" key="1">
    <citation type="submission" date="2018-11" db="EMBL/GenBank/DDBJ databases">
        <title>Genome sequencing and assembly of Anaerosphaera sp. nov., GS7-6-2.</title>
        <authorList>
            <person name="Rettenmaier R."/>
            <person name="Liebl W."/>
            <person name="Zverlov V."/>
        </authorList>
    </citation>
    <scope>NUCLEOTIDE SEQUENCE [LARGE SCALE GENOMIC DNA]</scope>
    <source>
        <strain evidence="8 9">GS7-6-2</strain>
    </source>
</reference>
<sequence length="75" mass="8153">MVNQVSKAVKIPVMGLGGVTTWEDAVEFIMAGATVVQVGTASFIKPSISLDIIDKMRDYAEREKLNNISDIRGII</sequence>
<dbReference type="GO" id="GO:0005737">
    <property type="term" value="C:cytoplasm"/>
    <property type="evidence" value="ECO:0007669"/>
    <property type="project" value="InterPro"/>
</dbReference>
<evidence type="ECO:0000256" key="1">
    <source>
        <dbReference type="ARBA" id="ARBA00001917"/>
    </source>
</evidence>
<comment type="pathway">
    <text evidence="2">Pyrimidine metabolism; UMP biosynthesis via de novo pathway.</text>
</comment>
<evidence type="ECO:0000256" key="6">
    <source>
        <dbReference type="ARBA" id="ARBA00023002"/>
    </source>
</evidence>
<dbReference type="AlphaFoldDB" id="A0A437S5S1"/>
<organism evidence="8 9">
    <name type="scientific">Anaerosphaera multitolerans</name>
    <dbReference type="NCBI Taxonomy" id="2487351"/>
    <lineage>
        <taxon>Bacteria</taxon>
        <taxon>Bacillati</taxon>
        <taxon>Bacillota</taxon>
        <taxon>Tissierellia</taxon>
        <taxon>Tissierellales</taxon>
        <taxon>Peptoniphilaceae</taxon>
        <taxon>Anaerosphaera</taxon>
    </lineage>
</organism>